<dbReference type="InterPro" id="IPR000675">
    <property type="entry name" value="Cutinase/axe"/>
</dbReference>
<dbReference type="InterPro" id="IPR029058">
    <property type="entry name" value="AB_hydrolase_fold"/>
</dbReference>
<keyword evidence="3" id="KW-0812">Transmembrane</keyword>
<accession>A0A6G9YJ45</accession>
<keyword evidence="3" id="KW-1133">Transmembrane helix</keyword>
<proteinExistence type="predicted"/>
<evidence type="ECO:0000256" key="1">
    <source>
        <dbReference type="ARBA" id="ARBA00022801"/>
    </source>
</evidence>
<dbReference type="Gene3D" id="2.120.10.30">
    <property type="entry name" value="TolB, C-terminal domain"/>
    <property type="match status" value="2"/>
</dbReference>
<protein>
    <submittedName>
        <fullName evidence="4">Cutinase family protein</fullName>
    </submittedName>
</protein>
<dbReference type="GO" id="GO:0016787">
    <property type="term" value="F:hydrolase activity"/>
    <property type="evidence" value="ECO:0007669"/>
    <property type="project" value="UniProtKB-KW"/>
</dbReference>
<reference evidence="4 5" key="1">
    <citation type="journal article" date="2019" name="ACS Chem. Biol.">
        <title>Identification and Mobilization of a Cryptic Antibiotic Biosynthesis Gene Locus from a Human-Pathogenic Nocardia Isolate.</title>
        <authorList>
            <person name="Herisse M."/>
            <person name="Ishida K."/>
            <person name="Porter J.L."/>
            <person name="Howden B."/>
            <person name="Hertweck C."/>
            <person name="Stinear T.P."/>
            <person name="Pidot S.J."/>
        </authorList>
    </citation>
    <scope>NUCLEOTIDE SEQUENCE [LARGE SCALE GENOMIC DNA]</scope>
    <source>
        <strain evidence="4 5">AUSMDU00012717</strain>
    </source>
</reference>
<feature type="region of interest" description="Disordered" evidence="2">
    <location>
        <begin position="317"/>
        <end position="340"/>
    </location>
</feature>
<sequence>MVFRAKGIHLSSSGRRLPSNVLFGPAVALVAIAVSVVVLVVAPVHARADSGLSLCRQSSDTGCVDPAIGIACDRGTDVLIAARGSGEEATDNSGAGGPMASAYLSMRDEFAKSGRNLRIVTVDYPAQDVDTIKLALIGAPNNFFASIDEGITLTKQMLEQFRTSPACSGKRVVLGGYSQGAMVMHRIIYKLGPGYLIDHFVDSALFVADGDRWAGDTITHFGTANFGSTGAGRVGVGQMEPYMPFAGSPPGSAPPGTHISQICLLNDVVCAPKDPGVVARCGKKCPEAGIHASYPVTKDVDGITYLEKATRSLAAFSTSTVPTTSPPTSTTTTTTPPPPQGTPVVLPFTNLDHPQALTFNGAGTVVVGELKAPPAAILKLDSHNVQTTLVADANAIWGITADGAGNIYWTDPQHQIIWKLPAGSATPQTFYTFTGQNQAPWGIAAATDGTLVVAAEQPGSPNINNTAPMDVWKFAPGSTSPSTVPLPVQGYNGLAITGSGDIYGAGLANVGSHAWKLPAGSATAVDLQINFGLIRDIAADNSGNVIVDGFPACTGICIVTDQVYLQRPGSTSLTQLPFTDHGGQLAGLDIDSTGTVAVVDPANNRVLELAAATS</sequence>
<feature type="transmembrane region" description="Helical" evidence="3">
    <location>
        <begin position="21"/>
        <end position="46"/>
    </location>
</feature>
<dbReference type="Gene3D" id="3.40.50.1820">
    <property type="entry name" value="alpha/beta hydrolase"/>
    <property type="match status" value="1"/>
</dbReference>
<evidence type="ECO:0000256" key="2">
    <source>
        <dbReference type="SAM" id="MobiDB-lite"/>
    </source>
</evidence>
<evidence type="ECO:0000313" key="5">
    <source>
        <dbReference type="Proteomes" id="UP000503540"/>
    </source>
</evidence>
<dbReference type="AlphaFoldDB" id="A0A6G9YJ45"/>
<keyword evidence="5" id="KW-1185">Reference proteome</keyword>
<dbReference type="SUPFAM" id="SSF101898">
    <property type="entry name" value="NHL repeat"/>
    <property type="match status" value="1"/>
</dbReference>
<dbReference type="KEGG" id="nah:F5544_27125"/>
<dbReference type="SUPFAM" id="SSF53474">
    <property type="entry name" value="alpha/beta-Hydrolases"/>
    <property type="match status" value="1"/>
</dbReference>
<dbReference type="Proteomes" id="UP000503540">
    <property type="component" value="Chromosome"/>
</dbReference>
<dbReference type="Pfam" id="PF01083">
    <property type="entry name" value="Cutinase"/>
    <property type="match status" value="1"/>
</dbReference>
<dbReference type="InterPro" id="IPR011042">
    <property type="entry name" value="6-blade_b-propeller_TolB-like"/>
</dbReference>
<gene>
    <name evidence="4" type="ORF">F5544_27125</name>
</gene>
<keyword evidence="3" id="KW-0472">Membrane</keyword>
<feature type="compositionally biased region" description="Low complexity" evidence="2">
    <location>
        <begin position="317"/>
        <end position="334"/>
    </location>
</feature>
<name>A0A6G9YJ45_9NOCA</name>
<keyword evidence="1" id="KW-0378">Hydrolase</keyword>
<dbReference type="EMBL" id="CP046172">
    <property type="protein sequence ID" value="QIS13279.1"/>
    <property type="molecule type" value="Genomic_DNA"/>
</dbReference>
<evidence type="ECO:0000256" key="3">
    <source>
        <dbReference type="SAM" id="Phobius"/>
    </source>
</evidence>
<dbReference type="SMART" id="SM01110">
    <property type="entry name" value="Cutinase"/>
    <property type="match status" value="1"/>
</dbReference>
<evidence type="ECO:0000313" key="4">
    <source>
        <dbReference type="EMBL" id="QIS13279.1"/>
    </source>
</evidence>
<organism evidence="4 5">
    <name type="scientific">Nocardia arthritidis</name>
    <dbReference type="NCBI Taxonomy" id="228602"/>
    <lineage>
        <taxon>Bacteria</taxon>
        <taxon>Bacillati</taxon>
        <taxon>Actinomycetota</taxon>
        <taxon>Actinomycetes</taxon>
        <taxon>Mycobacteriales</taxon>
        <taxon>Nocardiaceae</taxon>
        <taxon>Nocardia</taxon>
    </lineage>
</organism>